<dbReference type="PANTHER" id="PTHR47194">
    <property type="entry name" value="SORTING NEXIN-29-RELATED"/>
    <property type="match status" value="1"/>
</dbReference>
<dbReference type="InterPro" id="IPR004012">
    <property type="entry name" value="Run_dom"/>
</dbReference>
<feature type="coiled-coil region" evidence="1">
    <location>
        <begin position="399"/>
        <end position="472"/>
    </location>
</feature>
<dbReference type="InterPro" id="IPR047329">
    <property type="entry name" value="RUN_SNX29"/>
</dbReference>
<sequence>MALRIMSAIVPGTINSSIDGHDELINHSSNREKLQECLLAASKLCHVRFGGRMELATDSDECVLKLCYALESILQHGLRTKSIDKLNSALKHVSDLVSGSTSRNDTAFWPCIKEQLTWHEQERFSVLRNVHTEYGRGRAWLRAALNERSLERHLHSIINSKSLSLFYEDWAFILDQERSAVLPNIAAGLGTIVFAIRVDKTELDHNSNNSDIEKYRITQSEPIISSIIVESSQLNRDKIRKKIPTHIISFDNDENENIGYDKGIITSISAPATCLNSPISITTKDSLNPHSSMFKSSQSSSSLISSDKSTLSQDNDNVKPTKSNNEERILTPLTDVGNMGGLVPVSPLDQTLDDMLVTLPNYMDDNDDNDTEEIAEDAIEAIEPLSGLDSHLDAEQLDIEALRIRILAMSEVLEQAREDAVNSRLQLARFQRQHQNYLERHEVQLQALNRENELLRQQLRKYVTAVQMLKRNSDTGNLSDDEQAHDYYNEAEQYQEKLIQVAEMHAELMEFNARLTMQLTNRDKLVKRLQAELECLRGPLNEEDNGAHDDETPCLIHIWIPSAFLTGQPSDIHHVYQIYVRIMDIEWNIYRRYAQFYALYKELKKHDAIVTTFGFPPKKTIGNKDAKFVEERRQKLQQWLRRVVGRLAQCSPAFSLRPCKQTLISLMPFFGDHPNNELGKINSAINNCVSSSSPQYMGL</sequence>
<evidence type="ECO:0008006" key="7">
    <source>
        <dbReference type="Google" id="ProtNLM"/>
    </source>
</evidence>
<dbReference type="InterPro" id="IPR037213">
    <property type="entry name" value="Run_dom_sf"/>
</dbReference>
<dbReference type="GO" id="GO:0035091">
    <property type="term" value="F:phosphatidylinositol binding"/>
    <property type="evidence" value="ECO:0007669"/>
    <property type="project" value="InterPro"/>
</dbReference>
<dbReference type="PANTHER" id="PTHR47194:SF3">
    <property type="entry name" value="SORTING NEXIN 29"/>
    <property type="match status" value="1"/>
</dbReference>
<comment type="caution">
    <text evidence="5">The sequence shown here is derived from an EMBL/GenBank/DDBJ whole genome shotgun (WGS) entry which is preliminary data.</text>
</comment>
<feature type="compositionally biased region" description="Low complexity" evidence="2">
    <location>
        <begin position="291"/>
        <end position="312"/>
    </location>
</feature>
<evidence type="ECO:0000259" key="3">
    <source>
        <dbReference type="PROSITE" id="PS50195"/>
    </source>
</evidence>
<reference evidence="5" key="1">
    <citation type="journal article" date="2023" name="bioRxiv">
        <title>Scaffold-level genome assemblies of two parasitoid biocontrol wasps reveal the parthenogenesis mechanism and an associated novel virus.</title>
        <authorList>
            <person name="Inwood S."/>
            <person name="Skelly J."/>
            <person name="Guhlin J."/>
            <person name="Harrop T."/>
            <person name="Goldson S."/>
            <person name="Dearden P."/>
        </authorList>
    </citation>
    <scope>NUCLEOTIDE SEQUENCE</scope>
    <source>
        <strain evidence="5">Irish</strain>
        <tissue evidence="5">Whole body</tissue>
    </source>
</reference>
<dbReference type="SUPFAM" id="SSF140741">
    <property type="entry name" value="RUN domain-like"/>
    <property type="match status" value="1"/>
</dbReference>
<dbReference type="SMART" id="SM00593">
    <property type="entry name" value="RUN"/>
    <property type="match status" value="1"/>
</dbReference>
<feature type="compositionally biased region" description="Basic and acidic residues" evidence="2">
    <location>
        <begin position="316"/>
        <end position="329"/>
    </location>
</feature>
<evidence type="ECO:0000313" key="5">
    <source>
        <dbReference type="EMBL" id="KAK0160631.1"/>
    </source>
</evidence>
<dbReference type="CDD" id="cd07277">
    <property type="entry name" value="PX_RUN"/>
    <property type="match status" value="1"/>
</dbReference>
<evidence type="ECO:0000259" key="4">
    <source>
        <dbReference type="PROSITE" id="PS50826"/>
    </source>
</evidence>
<dbReference type="AlphaFoldDB" id="A0AA39C9X2"/>
<feature type="domain" description="RUN" evidence="4">
    <location>
        <begin position="57"/>
        <end position="201"/>
    </location>
</feature>
<protein>
    <recommendedName>
        <fullName evidence="7">Sorting nexin-29</fullName>
    </recommendedName>
</protein>
<dbReference type="Proteomes" id="UP001168990">
    <property type="component" value="Unassembled WGS sequence"/>
</dbReference>
<keyword evidence="1" id="KW-0175">Coiled coil</keyword>
<accession>A0AA39C9X2</accession>
<dbReference type="Gene3D" id="3.30.1520.10">
    <property type="entry name" value="Phox-like domain"/>
    <property type="match status" value="1"/>
</dbReference>
<organism evidence="5 6">
    <name type="scientific">Microctonus aethiopoides</name>
    <dbReference type="NCBI Taxonomy" id="144406"/>
    <lineage>
        <taxon>Eukaryota</taxon>
        <taxon>Metazoa</taxon>
        <taxon>Ecdysozoa</taxon>
        <taxon>Arthropoda</taxon>
        <taxon>Hexapoda</taxon>
        <taxon>Insecta</taxon>
        <taxon>Pterygota</taxon>
        <taxon>Neoptera</taxon>
        <taxon>Endopterygota</taxon>
        <taxon>Hymenoptera</taxon>
        <taxon>Apocrita</taxon>
        <taxon>Ichneumonoidea</taxon>
        <taxon>Braconidae</taxon>
        <taxon>Euphorinae</taxon>
        <taxon>Microctonus</taxon>
    </lineage>
</organism>
<dbReference type="CDD" id="cd17689">
    <property type="entry name" value="RUN_SNX29"/>
    <property type="match status" value="1"/>
</dbReference>
<dbReference type="InterPro" id="IPR037916">
    <property type="entry name" value="SNX29_PX"/>
</dbReference>
<evidence type="ECO:0000256" key="2">
    <source>
        <dbReference type="SAM" id="MobiDB-lite"/>
    </source>
</evidence>
<name>A0AA39C9X2_9HYME</name>
<dbReference type="PROSITE" id="PS50195">
    <property type="entry name" value="PX"/>
    <property type="match status" value="1"/>
</dbReference>
<gene>
    <name evidence="5" type="ORF">PV328_008019</name>
</gene>
<feature type="region of interest" description="Disordered" evidence="2">
    <location>
        <begin position="290"/>
        <end position="331"/>
    </location>
</feature>
<evidence type="ECO:0000313" key="6">
    <source>
        <dbReference type="Proteomes" id="UP001168990"/>
    </source>
</evidence>
<dbReference type="InterPro" id="IPR001683">
    <property type="entry name" value="PX_dom"/>
</dbReference>
<evidence type="ECO:0000256" key="1">
    <source>
        <dbReference type="SAM" id="Coils"/>
    </source>
</evidence>
<dbReference type="SMART" id="SM00312">
    <property type="entry name" value="PX"/>
    <property type="match status" value="1"/>
</dbReference>
<dbReference type="InterPro" id="IPR036871">
    <property type="entry name" value="PX_dom_sf"/>
</dbReference>
<dbReference type="EMBL" id="JAQQBS010001423">
    <property type="protein sequence ID" value="KAK0160631.1"/>
    <property type="molecule type" value="Genomic_DNA"/>
</dbReference>
<dbReference type="SUPFAM" id="SSF64268">
    <property type="entry name" value="PX domain"/>
    <property type="match status" value="1"/>
</dbReference>
<dbReference type="PROSITE" id="PS50826">
    <property type="entry name" value="RUN"/>
    <property type="match status" value="1"/>
</dbReference>
<keyword evidence="6" id="KW-1185">Reference proteome</keyword>
<reference evidence="5" key="2">
    <citation type="submission" date="2023-03" db="EMBL/GenBank/DDBJ databases">
        <authorList>
            <person name="Inwood S.N."/>
            <person name="Skelly J.G."/>
            <person name="Guhlin J."/>
            <person name="Harrop T.W.R."/>
            <person name="Goldson S.G."/>
            <person name="Dearden P.K."/>
        </authorList>
    </citation>
    <scope>NUCLEOTIDE SEQUENCE</scope>
    <source>
        <strain evidence="5">Irish</strain>
        <tissue evidence="5">Whole body</tissue>
    </source>
</reference>
<dbReference type="Gene3D" id="1.20.58.900">
    <property type="match status" value="1"/>
</dbReference>
<proteinExistence type="predicted"/>
<feature type="domain" description="PX" evidence="3">
    <location>
        <begin position="554"/>
        <end position="677"/>
    </location>
</feature>
<dbReference type="Pfam" id="PF00787">
    <property type="entry name" value="PX"/>
    <property type="match status" value="1"/>
</dbReference>
<dbReference type="Pfam" id="PF02759">
    <property type="entry name" value="RUN"/>
    <property type="match status" value="1"/>
</dbReference>